<protein>
    <submittedName>
        <fullName evidence="1">Uncharacterized protein</fullName>
    </submittedName>
</protein>
<organism evidence="1 2">
    <name type="scientific">Seiridium cardinale</name>
    <dbReference type="NCBI Taxonomy" id="138064"/>
    <lineage>
        <taxon>Eukaryota</taxon>
        <taxon>Fungi</taxon>
        <taxon>Dikarya</taxon>
        <taxon>Ascomycota</taxon>
        <taxon>Pezizomycotina</taxon>
        <taxon>Sordariomycetes</taxon>
        <taxon>Xylariomycetidae</taxon>
        <taxon>Amphisphaeriales</taxon>
        <taxon>Sporocadaceae</taxon>
        <taxon>Seiridium</taxon>
    </lineage>
</organism>
<proteinExistence type="predicted"/>
<comment type="caution">
    <text evidence="1">The sequence shown here is derived from an EMBL/GenBank/DDBJ whole genome shotgun (WGS) entry which is preliminary data.</text>
</comment>
<evidence type="ECO:0000313" key="1">
    <source>
        <dbReference type="EMBL" id="KAK9769269.1"/>
    </source>
</evidence>
<sequence>MEKRRQAEAAAAIDTSQAAAEKLFEHVLNKERFNKPLEECAPGYKAAAVNDVTRDPKELVKELKAITLKEDILPG</sequence>
<name>A0ABR2X665_9PEZI</name>
<keyword evidence="2" id="KW-1185">Reference proteome</keyword>
<gene>
    <name evidence="1" type="ORF">SCAR479_14055</name>
</gene>
<dbReference type="Proteomes" id="UP001465668">
    <property type="component" value="Unassembled WGS sequence"/>
</dbReference>
<evidence type="ECO:0000313" key="2">
    <source>
        <dbReference type="Proteomes" id="UP001465668"/>
    </source>
</evidence>
<accession>A0ABR2X665</accession>
<reference evidence="1 2" key="1">
    <citation type="submission" date="2024-02" db="EMBL/GenBank/DDBJ databases">
        <title>First draft genome assembly of two strains of Seiridium cardinale.</title>
        <authorList>
            <person name="Emiliani G."/>
            <person name="Scali E."/>
        </authorList>
    </citation>
    <scope>NUCLEOTIDE SEQUENCE [LARGE SCALE GENOMIC DNA]</scope>
    <source>
        <strain evidence="1 2">BM-138-000479</strain>
    </source>
</reference>
<dbReference type="EMBL" id="JARVKM010000145">
    <property type="protein sequence ID" value="KAK9769269.1"/>
    <property type="molecule type" value="Genomic_DNA"/>
</dbReference>